<keyword evidence="2" id="KW-1185">Reference proteome</keyword>
<proteinExistence type="predicted"/>
<dbReference type="EMBL" id="JABSTU010000004">
    <property type="protein sequence ID" value="KAH8033158.1"/>
    <property type="molecule type" value="Genomic_DNA"/>
</dbReference>
<gene>
    <name evidence="1" type="ORF">HPB51_008024</name>
</gene>
<accession>A0A9J6EFK6</accession>
<comment type="caution">
    <text evidence="1">The sequence shown here is derived from an EMBL/GenBank/DDBJ whole genome shotgun (WGS) entry which is preliminary data.</text>
</comment>
<dbReference type="Gene3D" id="1.10.10.2590">
    <property type="entry name" value="BEN domain"/>
    <property type="match status" value="1"/>
</dbReference>
<evidence type="ECO:0000313" key="2">
    <source>
        <dbReference type="Proteomes" id="UP000821866"/>
    </source>
</evidence>
<dbReference type="Proteomes" id="UP000821866">
    <property type="component" value="Chromosome 2"/>
</dbReference>
<organism evidence="1 2">
    <name type="scientific">Rhipicephalus microplus</name>
    <name type="common">Cattle tick</name>
    <name type="synonym">Boophilus microplus</name>
    <dbReference type="NCBI Taxonomy" id="6941"/>
    <lineage>
        <taxon>Eukaryota</taxon>
        <taxon>Metazoa</taxon>
        <taxon>Ecdysozoa</taxon>
        <taxon>Arthropoda</taxon>
        <taxon>Chelicerata</taxon>
        <taxon>Arachnida</taxon>
        <taxon>Acari</taxon>
        <taxon>Parasitiformes</taxon>
        <taxon>Ixodida</taxon>
        <taxon>Ixodoidea</taxon>
        <taxon>Ixodidae</taxon>
        <taxon>Rhipicephalinae</taxon>
        <taxon>Rhipicephalus</taxon>
        <taxon>Boophilus</taxon>
    </lineage>
</organism>
<reference evidence="1" key="1">
    <citation type="journal article" date="2020" name="Cell">
        <title>Large-Scale Comparative Analyses of Tick Genomes Elucidate Their Genetic Diversity and Vector Capacities.</title>
        <authorList>
            <consortium name="Tick Genome and Microbiome Consortium (TIGMIC)"/>
            <person name="Jia N."/>
            <person name="Wang J."/>
            <person name="Shi W."/>
            <person name="Du L."/>
            <person name="Sun Y."/>
            <person name="Zhan W."/>
            <person name="Jiang J.F."/>
            <person name="Wang Q."/>
            <person name="Zhang B."/>
            <person name="Ji P."/>
            <person name="Bell-Sakyi L."/>
            <person name="Cui X.M."/>
            <person name="Yuan T.T."/>
            <person name="Jiang B.G."/>
            <person name="Yang W.F."/>
            <person name="Lam T.T."/>
            <person name="Chang Q.C."/>
            <person name="Ding S.J."/>
            <person name="Wang X.J."/>
            <person name="Zhu J.G."/>
            <person name="Ruan X.D."/>
            <person name="Zhao L."/>
            <person name="Wei J.T."/>
            <person name="Ye R.Z."/>
            <person name="Que T.C."/>
            <person name="Du C.H."/>
            <person name="Zhou Y.H."/>
            <person name="Cheng J.X."/>
            <person name="Dai P.F."/>
            <person name="Guo W.B."/>
            <person name="Han X.H."/>
            <person name="Huang E.J."/>
            <person name="Li L.F."/>
            <person name="Wei W."/>
            <person name="Gao Y.C."/>
            <person name="Liu J.Z."/>
            <person name="Shao H.Z."/>
            <person name="Wang X."/>
            <person name="Wang C.C."/>
            <person name="Yang T.C."/>
            <person name="Huo Q.B."/>
            <person name="Li W."/>
            <person name="Chen H.Y."/>
            <person name="Chen S.E."/>
            <person name="Zhou L.G."/>
            <person name="Ni X.B."/>
            <person name="Tian J.H."/>
            <person name="Sheng Y."/>
            <person name="Liu T."/>
            <person name="Pan Y.S."/>
            <person name="Xia L.Y."/>
            <person name="Li J."/>
            <person name="Zhao F."/>
            <person name="Cao W.C."/>
        </authorList>
    </citation>
    <scope>NUCLEOTIDE SEQUENCE</scope>
    <source>
        <strain evidence="1">Rmic-2018</strain>
    </source>
</reference>
<sequence>MKHGLMISSKHMEKILGHKKFSLVVKDTAQALWGREGLAECSYRSKLAPKDYKTPKAVVRRQLSPHKVALMIDTLAHSGAQGWSPS</sequence>
<dbReference type="VEuPathDB" id="VectorBase:LOC119167610"/>
<evidence type="ECO:0000313" key="1">
    <source>
        <dbReference type="EMBL" id="KAH8033158.1"/>
    </source>
</evidence>
<protein>
    <submittedName>
        <fullName evidence="1">Uncharacterized protein</fullName>
    </submittedName>
</protein>
<dbReference type="AlphaFoldDB" id="A0A9J6EFK6"/>
<name>A0A9J6EFK6_RHIMP</name>
<reference evidence="1" key="2">
    <citation type="submission" date="2021-09" db="EMBL/GenBank/DDBJ databases">
        <authorList>
            <person name="Jia N."/>
            <person name="Wang J."/>
            <person name="Shi W."/>
            <person name="Du L."/>
            <person name="Sun Y."/>
            <person name="Zhan W."/>
            <person name="Jiang J."/>
            <person name="Wang Q."/>
            <person name="Zhang B."/>
            <person name="Ji P."/>
            <person name="Sakyi L.B."/>
            <person name="Cui X."/>
            <person name="Yuan T."/>
            <person name="Jiang B."/>
            <person name="Yang W."/>
            <person name="Lam T.T.-Y."/>
            <person name="Chang Q."/>
            <person name="Ding S."/>
            <person name="Wang X."/>
            <person name="Zhu J."/>
            <person name="Ruan X."/>
            <person name="Zhao L."/>
            <person name="Wei J."/>
            <person name="Que T."/>
            <person name="Du C."/>
            <person name="Cheng J."/>
            <person name="Dai P."/>
            <person name="Han X."/>
            <person name="Huang E."/>
            <person name="Gao Y."/>
            <person name="Liu J."/>
            <person name="Shao H."/>
            <person name="Ye R."/>
            <person name="Li L."/>
            <person name="Wei W."/>
            <person name="Wang X."/>
            <person name="Wang C."/>
            <person name="Huo Q."/>
            <person name="Li W."/>
            <person name="Guo W."/>
            <person name="Chen H."/>
            <person name="Chen S."/>
            <person name="Zhou L."/>
            <person name="Zhou L."/>
            <person name="Ni X."/>
            <person name="Tian J."/>
            <person name="Zhou Y."/>
            <person name="Sheng Y."/>
            <person name="Liu T."/>
            <person name="Pan Y."/>
            <person name="Xia L."/>
            <person name="Li J."/>
            <person name="Zhao F."/>
            <person name="Cao W."/>
        </authorList>
    </citation>
    <scope>NUCLEOTIDE SEQUENCE</scope>
    <source>
        <strain evidence="1">Rmic-2018</strain>
        <tissue evidence="1">Larvae</tissue>
    </source>
</reference>